<reference evidence="1" key="1">
    <citation type="journal article" date="2020" name="Nature">
        <title>Giant virus diversity and host interactions through global metagenomics.</title>
        <authorList>
            <person name="Schulz F."/>
            <person name="Roux S."/>
            <person name="Paez-Espino D."/>
            <person name="Jungbluth S."/>
            <person name="Walsh D.A."/>
            <person name="Denef V.J."/>
            <person name="McMahon K.D."/>
            <person name="Konstantinidis K.T."/>
            <person name="Eloe-Fadrosh E.A."/>
            <person name="Kyrpides N.C."/>
            <person name="Woyke T."/>
        </authorList>
    </citation>
    <scope>NUCLEOTIDE SEQUENCE</scope>
    <source>
        <strain evidence="1">GVMAG-S-1101182-85</strain>
    </source>
</reference>
<protein>
    <recommendedName>
        <fullName evidence="2">O-methyltransferase domain-containing protein</fullName>
    </recommendedName>
</protein>
<dbReference type="AlphaFoldDB" id="A0A6C0KAZ6"/>
<evidence type="ECO:0000313" key="1">
    <source>
        <dbReference type="EMBL" id="QHU14256.1"/>
    </source>
</evidence>
<evidence type="ECO:0008006" key="2">
    <source>
        <dbReference type="Google" id="ProtNLM"/>
    </source>
</evidence>
<accession>A0A6C0KAZ6</accession>
<dbReference type="EMBL" id="MN740837">
    <property type="protein sequence ID" value="QHU14256.1"/>
    <property type="molecule type" value="Genomic_DNA"/>
</dbReference>
<proteinExistence type="predicted"/>
<sequence>MPYVPAENIYSAYEMALIKQLEIPKVEDYTFLKDGDVLSMLGINIEDAKLYVDCIVNEFPEFAEKMVNRQYSDAILKFCSLGKAPLFYSKALKSVLSANAVRYIYHALLAIKQIKTKFPEQKINILEIGAGFGGECFWIQTIAPEVVQSYTIVDLPLVSKFQEKILAHLNIPCKFCTIPDRFSIDEAPLFVISSYAFSSLNKYYQDIYNKFFLSRSSGGFMVWNNWTGYYPFSFQYKTEKARPSLNPNSFVMW</sequence>
<organism evidence="1">
    <name type="scientific">viral metagenome</name>
    <dbReference type="NCBI Taxonomy" id="1070528"/>
    <lineage>
        <taxon>unclassified sequences</taxon>
        <taxon>metagenomes</taxon>
        <taxon>organismal metagenomes</taxon>
    </lineage>
</organism>
<name>A0A6C0KAZ6_9ZZZZ</name>